<keyword evidence="4" id="KW-1185">Reference proteome</keyword>
<evidence type="ECO:0000256" key="1">
    <source>
        <dbReference type="SAM" id="MobiDB-lite"/>
    </source>
</evidence>
<proteinExistence type="predicted"/>
<reference evidence="2" key="3">
    <citation type="submission" date="2010-09" db="EMBL/GenBank/DDBJ databases">
        <title>Annotation of Gaeumannomyces graminis var. tritici R3-111a-1.</title>
        <authorList>
            <consortium name="The Broad Institute Genome Sequencing Platform"/>
            <person name="Ma L.-J."/>
            <person name="Dead R."/>
            <person name="Young S.K."/>
            <person name="Zeng Q."/>
            <person name="Gargeya S."/>
            <person name="Fitzgerald M."/>
            <person name="Haas B."/>
            <person name="Abouelleil A."/>
            <person name="Alvarado L."/>
            <person name="Arachchi H.M."/>
            <person name="Berlin A."/>
            <person name="Brown A."/>
            <person name="Chapman S.B."/>
            <person name="Chen Z."/>
            <person name="Dunbar C."/>
            <person name="Freedman E."/>
            <person name="Gearin G."/>
            <person name="Gellesch M."/>
            <person name="Goldberg J."/>
            <person name="Griggs A."/>
            <person name="Gujja S."/>
            <person name="Heiman D."/>
            <person name="Howarth C."/>
            <person name="Larson L."/>
            <person name="Lui A."/>
            <person name="MacDonald P.J.P."/>
            <person name="Mehta T."/>
            <person name="Montmayeur A."/>
            <person name="Murphy C."/>
            <person name="Neiman D."/>
            <person name="Pearson M."/>
            <person name="Priest M."/>
            <person name="Roberts A."/>
            <person name="Saif S."/>
            <person name="Shea T."/>
            <person name="Shenoy N."/>
            <person name="Sisk P."/>
            <person name="Stolte C."/>
            <person name="Sykes S."/>
            <person name="Yandava C."/>
            <person name="Wortman J."/>
            <person name="Nusbaum C."/>
            <person name="Birren B."/>
        </authorList>
    </citation>
    <scope>NUCLEOTIDE SEQUENCE</scope>
    <source>
        <strain evidence="2">R3-111a-1</strain>
    </source>
</reference>
<accession>J3NYH0</accession>
<reference evidence="3" key="5">
    <citation type="submission" date="2018-04" db="UniProtKB">
        <authorList>
            <consortium name="EnsemblFungi"/>
        </authorList>
    </citation>
    <scope>IDENTIFICATION</scope>
    <source>
        <strain evidence="3">R3-111a-1</strain>
    </source>
</reference>
<name>J3NYH0_GAET3</name>
<organism evidence="2">
    <name type="scientific">Gaeumannomyces tritici (strain R3-111a-1)</name>
    <name type="common">Wheat and barley take-all root rot fungus</name>
    <name type="synonym">Gaeumannomyces graminis var. tritici</name>
    <dbReference type="NCBI Taxonomy" id="644352"/>
    <lineage>
        <taxon>Eukaryota</taxon>
        <taxon>Fungi</taxon>
        <taxon>Dikarya</taxon>
        <taxon>Ascomycota</taxon>
        <taxon>Pezizomycotina</taxon>
        <taxon>Sordariomycetes</taxon>
        <taxon>Sordariomycetidae</taxon>
        <taxon>Magnaporthales</taxon>
        <taxon>Magnaporthaceae</taxon>
        <taxon>Gaeumannomyces</taxon>
    </lineage>
</organism>
<feature type="compositionally biased region" description="Polar residues" evidence="1">
    <location>
        <begin position="104"/>
        <end position="122"/>
    </location>
</feature>
<feature type="region of interest" description="Disordered" evidence="1">
    <location>
        <begin position="81"/>
        <end position="149"/>
    </location>
</feature>
<reference evidence="4" key="1">
    <citation type="submission" date="2010-07" db="EMBL/GenBank/DDBJ databases">
        <title>The genome sequence of Gaeumannomyces graminis var. tritici strain R3-111a-1.</title>
        <authorList>
            <consortium name="The Broad Institute Genome Sequencing Platform"/>
            <person name="Ma L.-J."/>
            <person name="Dead R."/>
            <person name="Young S."/>
            <person name="Zeng Q."/>
            <person name="Koehrsen M."/>
            <person name="Alvarado L."/>
            <person name="Berlin A."/>
            <person name="Chapman S.B."/>
            <person name="Chen Z."/>
            <person name="Freedman E."/>
            <person name="Gellesch M."/>
            <person name="Goldberg J."/>
            <person name="Griggs A."/>
            <person name="Gujja S."/>
            <person name="Heilman E.R."/>
            <person name="Heiman D."/>
            <person name="Hepburn T."/>
            <person name="Howarth C."/>
            <person name="Jen D."/>
            <person name="Larson L."/>
            <person name="Mehta T."/>
            <person name="Neiman D."/>
            <person name="Pearson M."/>
            <person name="Roberts A."/>
            <person name="Saif S."/>
            <person name="Shea T."/>
            <person name="Shenoy N."/>
            <person name="Sisk P."/>
            <person name="Stolte C."/>
            <person name="Sykes S."/>
            <person name="Walk T."/>
            <person name="White J."/>
            <person name="Yandava C."/>
            <person name="Haas B."/>
            <person name="Nusbaum C."/>
            <person name="Birren B."/>
        </authorList>
    </citation>
    <scope>NUCLEOTIDE SEQUENCE [LARGE SCALE GENOMIC DNA]</scope>
    <source>
        <strain evidence="4">R3-111a-1</strain>
    </source>
</reference>
<dbReference type="HOGENOM" id="CLU_1283329_0_0_1"/>
<dbReference type="GeneID" id="20346780"/>
<dbReference type="RefSeq" id="XP_009222403.1">
    <property type="nucleotide sequence ID" value="XM_009224139.1"/>
</dbReference>
<dbReference type="EnsemblFungi" id="EJT76403">
    <property type="protein sequence ID" value="EJT76403"/>
    <property type="gene ID" value="GGTG_06322"/>
</dbReference>
<feature type="compositionally biased region" description="Low complexity" evidence="1">
    <location>
        <begin position="34"/>
        <end position="47"/>
    </location>
</feature>
<gene>
    <name evidence="3" type="primary">20346780</name>
    <name evidence="2" type="ORF">GGTG_06322</name>
</gene>
<evidence type="ECO:0000313" key="3">
    <source>
        <dbReference type="EnsemblFungi" id="EJT76403"/>
    </source>
</evidence>
<dbReference type="VEuPathDB" id="FungiDB:GGTG_06322"/>
<dbReference type="Proteomes" id="UP000006039">
    <property type="component" value="Unassembled WGS sequence"/>
</dbReference>
<evidence type="ECO:0000313" key="4">
    <source>
        <dbReference type="Proteomes" id="UP000006039"/>
    </source>
</evidence>
<reference evidence="2" key="2">
    <citation type="submission" date="2010-07" db="EMBL/GenBank/DDBJ databases">
        <authorList>
            <consortium name="The Broad Institute Genome Sequencing Platform"/>
            <consortium name="Broad Institute Genome Sequencing Center for Infectious Disease"/>
            <person name="Ma L.-J."/>
            <person name="Dead R."/>
            <person name="Young S."/>
            <person name="Zeng Q."/>
            <person name="Koehrsen M."/>
            <person name="Alvarado L."/>
            <person name="Berlin A."/>
            <person name="Chapman S.B."/>
            <person name="Chen Z."/>
            <person name="Freedman E."/>
            <person name="Gellesch M."/>
            <person name="Goldberg J."/>
            <person name="Griggs A."/>
            <person name="Gujja S."/>
            <person name="Heilman E.R."/>
            <person name="Heiman D."/>
            <person name="Hepburn T."/>
            <person name="Howarth C."/>
            <person name="Jen D."/>
            <person name="Larson L."/>
            <person name="Mehta T."/>
            <person name="Neiman D."/>
            <person name="Pearson M."/>
            <person name="Roberts A."/>
            <person name="Saif S."/>
            <person name="Shea T."/>
            <person name="Shenoy N."/>
            <person name="Sisk P."/>
            <person name="Stolte C."/>
            <person name="Sykes S."/>
            <person name="Walk T."/>
            <person name="White J."/>
            <person name="Yandava C."/>
            <person name="Haas B."/>
            <person name="Nusbaum C."/>
            <person name="Birren B."/>
        </authorList>
    </citation>
    <scope>NUCLEOTIDE SEQUENCE</scope>
    <source>
        <strain evidence="2">R3-111a-1</strain>
    </source>
</reference>
<dbReference type="AlphaFoldDB" id="J3NYH0"/>
<evidence type="ECO:0000313" key="2">
    <source>
        <dbReference type="EMBL" id="EJT76403.1"/>
    </source>
</evidence>
<feature type="compositionally biased region" description="Polar residues" evidence="1">
    <location>
        <begin position="133"/>
        <end position="149"/>
    </location>
</feature>
<dbReference type="EMBL" id="GL385397">
    <property type="protein sequence ID" value="EJT76403.1"/>
    <property type="molecule type" value="Genomic_DNA"/>
</dbReference>
<sequence>MSLPRPGRSRLSFVPKCWSLHDTATPPFWAAARSRTAAGSAGKTGAARPKRRKRAMPPSGYMLSRTWVYFFPVGLSSRQPKRLLGPHSCRPRTVSQPPRVPAQEATSASAPDSGRKQASTETAGAWLPEKKAVSTSTPSTVPEATPRRMTTQSKAAWLCRRVSQPSYHAPVYTILPGWRTGGVGVRRLAASANHSSEKARTLPPIAAEMRSLGGG</sequence>
<reference evidence="3" key="4">
    <citation type="journal article" date="2015" name="G3 (Bethesda)">
        <title>Genome sequences of three phytopathogenic species of the Magnaporthaceae family of fungi.</title>
        <authorList>
            <person name="Okagaki L.H."/>
            <person name="Nunes C.C."/>
            <person name="Sailsbery J."/>
            <person name="Clay B."/>
            <person name="Brown D."/>
            <person name="John T."/>
            <person name="Oh Y."/>
            <person name="Young N."/>
            <person name="Fitzgerald M."/>
            <person name="Haas B.J."/>
            <person name="Zeng Q."/>
            <person name="Young S."/>
            <person name="Adiconis X."/>
            <person name="Fan L."/>
            <person name="Levin J.Z."/>
            <person name="Mitchell T.K."/>
            <person name="Okubara P.A."/>
            <person name="Farman M.L."/>
            <person name="Kohn L.M."/>
            <person name="Birren B."/>
            <person name="Ma L.-J."/>
            <person name="Dean R.A."/>
        </authorList>
    </citation>
    <scope>NUCLEOTIDE SEQUENCE</scope>
    <source>
        <strain evidence="3">R3-111a-1</strain>
    </source>
</reference>
<feature type="region of interest" description="Disordered" evidence="1">
    <location>
        <begin position="34"/>
        <end position="58"/>
    </location>
</feature>
<protein>
    <submittedName>
        <fullName evidence="2 3">Uncharacterized protein</fullName>
    </submittedName>
</protein>